<dbReference type="EMBL" id="JADQDP010000001">
    <property type="protein sequence ID" value="MBF9141118.1"/>
    <property type="molecule type" value="Genomic_DNA"/>
</dbReference>
<protein>
    <submittedName>
        <fullName evidence="1">Uncharacterized protein</fullName>
    </submittedName>
</protein>
<keyword evidence="2" id="KW-1185">Reference proteome</keyword>
<accession>A0A931FIS8</accession>
<reference evidence="1 2" key="1">
    <citation type="submission" date="2020-11" db="EMBL/GenBank/DDBJ databases">
        <authorList>
            <person name="Kim M.K."/>
        </authorList>
    </citation>
    <scope>NUCLEOTIDE SEQUENCE [LARGE SCALE GENOMIC DNA]</scope>
    <source>
        <strain evidence="1 2">BT439</strain>
    </source>
</reference>
<gene>
    <name evidence="1" type="ORF">I2I01_05705</name>
</gene>
<dbReference type="RefSeq" id="WP_196285436.1">
    <property type="nucleotide sequence ID" value="NZ_JADQDP010000001.1"/>
</dbReference>
<evidence type="ECO:0000313" key="2">
    <source>
        <dbReference type="Proteomes" id="UP000645610"/>
    </source>
</evidence>
<comment type="caution">
    <text evidence="1">The sequence shown here is derived from an EMBL/GenBank/DDBJ whole genome shotgun (WGS) entry which is preliminary data.</text>
</comment>
<organism evidence="1 2">
    <name type="scientific">Hymenobacter properus</name>
    <dbReference type="NCBI Taxonomy" id="2791026"/>
    <lineage>
        <taxon>Bacteria</taxon>
        <taxon>Pseudomonadati</taxon>
        <taxon>Bacteroidota</taxon>
        <taxon>Cytophagia</taxon>
        <taxon>Cytophagales</taxon>
        <taxon>Hymenobacteraceae</taxon>
        <taxon>Hymenobacter</taxon>
    </lineage>
</organism>
<dbReference type="AlphaFoldDB" id="A0A931FIS8"/>
<proteinExistence type="predicted"/>
<name>A0A931FIS8_9BACT</name>
<sequence length="414" mass="45390">MRKIFLASLLVFGTQVAHSQAVEPGYLVLQRGDTLRGEVENAFWEEPPATVRFRAAASAPWESYSSESLASLYVSSGRLWRRETLPLDRAAQTKVDLLSYDVVRRQTPESVLAEVLVLGPASLRGLTLNGTRHFFVQRPGQPFLELAARNYLVNKEGATRVADANDFKSQLLRYFGDCEALTRQLDNTPFTAAGLTGLVQAYNQHCSEARRAGQEIAVRGPEVRPALALRVGALAGLRFNSVRLDGQGQAGAVLHGLNADARLHPQLGLYADVVNGRRRLALHSAVMASRFGRSEPASFGGTAGSYQWSGTVVGLQLGLRGFWPVGPRTQVLAGVGYELNTFWDGFSDYHYGPEQSGFIYQFWGTALPYLEAGLSHQRFAFTLLGRIYDHEAVTLAYSTPIGRAETTYTYTPGA</sequence>
<evidence type="ECO:0000313" key="1">
    <source>
        <dbReference type="EMBL" id="MBF9141118.1"/>
    </source>
</evidence>
<dbReference type="Proteomes" id="UP000645610">
    <property type="component" value="Unassembled WGS sequence"/>
</dbReference>